<proteinExistence type="predicted"/>
<name>A0A9C7CFC4_9VIRU</name>
<feature type="compositionally biased region" description="Basic and acidic residues" evidence="1">
    <location>
        <begin position="394"/>
        <end position="403"/>
    </location>
</feature>
<reference evidence="2" key="1">
    <citation type="submission" date="2022-10" db="EMBL/GenBank/DDBJ databases">
        <title>Genome sequences of endogenous nimaviruses in decapod crustaceans.</title>
        <authorList>
            <person name="Kawato S."/>
            <person name="Nozaki R."/>
            <person name="Kondo H."/>
            <person name="Hirono I."/>
        </authorList>
    </citation>
    <scope>NUCLEOTIDE SEQUENCE</scope>
    <source>
        <strain evidence="2">Tokushima2020</strain>
    </source>
</reference>
<dbReference type="EMBL" id="LC738878">
    <property type="protein sequence ID" value="BDT62754.1"/>
    <property type="molecule type" value="Genomic_DNA"/>
</dbReference>
<feature type="region of interest" description="Disordered" evidence="1">
    <location>
        <begin position="394"/>
        <end position="422"/>
    </location>
</feature>
<evidence type="ECO:0000256" key="1">
    <source>
        <dbReference type="SAM" id="MobiDB-lite"/>
    </source>
</evidence>
<protein>
    <submittedName>
        <fullName evidence="2">Uncharacterized protein</fullName>
    </submittedName>
</protein>
<accession>A0A9C7CFC4</accession>
<sequence>MKEPTTTTTTLDITMEEPTKQSIITMEEPTKQSIIMNKSTIDLIMLTIPKVLHNKAEKIFKKNKENELDNYRSKQHNNKRTQDNLYLKSEENIEKEIKERVMLLNIADLIMNIWSSNMKKYAEKVILEWALKLNYFNTSQYSWIHFLEQTHKNVMSAPHTTIGKDNNDEYDNWVINDSDIIIIELVWNRFNMREHFEQTKSHRYWIKESYNRLKQFLPKLSQEIIDRHDISKFAFSQAVGYTLNWVHNIKYTKIYLTACNFHLYNEPHHPQFWGKKNMTEEYLQESLIDMIAVEWERKKKQDLDILLRDLAYMDYKFLSRYTPKQKKMVYDLINSMISADPSWRDIELSEKEKRLVSTIAVDKQPFIVCMIEKQRKNEIARLFRLNNINNDDKNNNSVEELKKKNTSSSSSSRQKRRSSTGDLTTLQAATAVTAAGNDKAYYISVDRIVTEFWNAEYKKYVQNCILTQAVVHGFIKETDIEWILKFDQKPIKGEESNIETVENEELILDVLWNDYNLKEFFNSIYKHRFWVQSYYKHLLLKDDMMMKEIPEEFIKRHDLSKLALSQSIGLTLGDIHKIYTPKYKKAMNRHLNIEPHHPEMWLNSSTTYSRNKYINKYEDDTKEERLKNWLHYYYDEEKKNDHMYGGGGGLDVSKIDFRSENMPDMFLKESFLDLLACKLNLIESRKYYDDDVLNQKLENYSYKDRQYITEMLKKEDYEKMVLG</sequence>
<organism evidence="2">
    <name type="scientific">Metapenaeus joyneri majanivirus</name>
    <dbReference type="NCBI Taxonomy" id="2984280"/>
    <lineage>
        <taxon>Viruses</taxon>
        <taxon>Viruses incertae sedis</taxon>
        <taxon>Naldaviricetes</taxon>
        <taxon>Nimaviridae</taxon>
    </lineage>
</organism>
<dbReference type="Pfam" id="PF18907">
    <property type="entry name" value="DUF5662"/>
    <property type="match status" value="1"/>
</dbReference>
<evidence type="ECO:0000313" key="2">
    <source>
        <dbReference type="EMBL" id="BDT62754.1"/>
    </source>
</evidence>
<dbReference type="InterPro" id="IPR043721">
    <property type="entry name" value="DUF5662"/>
</dbReference>